<protein>
    <submittedName>
        <fullName evidence="1">Uncharacterized protein</fullName>
    </submittedName>
</protein>
<evidence type="ECO:0000313" key="1">
    <source>
        <dbReference type="EMBL" id="ACB39362.1"/>
    </source>
</evidence>
<dbReference type="KEGG" id="tne:Tneu_0414"/>
<dbReference type="Proteomes" id="UP000001694">
    <property type="component" value="Chromosome"/>
</dbReference>
<dbReference type="GeneID" id="6166169"/>
<dbReference type="RefSeq" id="WP_012349782.1">
    <property type="nucleotide sequence ID" value="NC_010525.1"/>
</dbReference>
<reference evidence="1" key="1">
    <citation type="submission" date="2008-03" db="EMBL/GenBank/DDBJ databases">
        <title>Complete sequence of Thermoproteus neutrophilus V24Sta.</title>
        <authorList>
            <consortium name="US DOE Joint Genome Institute"/>
            <person name="Copeland A."/>
            <person name="Lucas S."/>
            <person name="Lapidus A."/>
            <person name="Glavina del Rio T."/>
            <person name="Dalin E."/>
            <person name="Tice H."/>
            <person name="Bruce D."/>
            <person name="Goodwin L."/>
            <person name="Pitluck S."/>
            <person name="Sims D."/>
            <person name="Brettin T."/>
            <person name="Detter J.C."/>
            <person name="Han C."/>
            <person name="Kuske C.R."/>
            <person name="Schmutz J."/>
            <person name="Larimer F."/>
            <person name="Land M."/>
            <person name="Hauser L."/>
            <person name="Kyrpides N."/>
            <person name="Mikhailova N."/>
            <person name="Biddle J.F."/>
            <person name="Zhang Z."/>
            <person name="Fitz-Gibbon S.T."/>
            <person name="Lowe T.M."/>
            <person name="Saltikov C."/>
            <person name="House C.H."/>
            <person name="Richardson P."/>
        </authorList>
    </citation>
    <scope>NUCLEOTIDE SEQUENCE [LARGE SCALE GENOMIC DNA]</scope>
    <source>
        <strain evidence="1">V24Sta</strain>
    </source>
</reference>
<dbReference type="eggNOG" id="arCOG06057">
    <property type="taxonomic scope" value="Archaea"/>
</dbReference>
<name>B1YBX8_PYRNV</name>
<gene>
    <name evidence="1" type="ordered locus">Tneu_0414</name>
</gene>
<sequence length="195" mass="21088">MSYGASYYFWAIYGTEIDVPAFLNKLVGLGYEVGKAYYRSGSVQVEPLPGGHAARRVYEEGEVRVYVDTARWAVGVSGEGYHLTARGVADVSRAFMELSFPEPPRAEFHVSLGFSGENCRRGVVKIADLEMAVDGFVLTAGSPQGGEGVYAAVNPAGGGRYILYVVVGGGWSYVVTYMKRIGDVLNGIVQYVTCR</sequence>
<dbReference type="HOGENOM" id="CLU_1375570_0_0_2"/>
<dbReference type="STRING" id="444157.Tneu_0414"/>
<organism evidence="1 2">
    <name type="scientific">Pyrobaculum neutrophilum (strain DSM 2338 / JCM 9278 / NBRC 100436 / V24Sta)</name>
    <name type="common">Thermoproteus neutrophilus</name>
    <dbReference type="NCBI Taxonomy" id="444157"/>
    <lineage>
        <taxon>Archaea</taxon>
        <taxon>Thermoproteota</taxon>
        <taxon>Thermoprotei</taxon>
        <taxon>Thermoproteales</taxon>
        <taxon>Thermoproteaceae</taxon>
        <taxon>Pyrobaculum</taxon>
    </lineage>
</organism>
<proteinExistence type="predicted"/>
<dbReference type="AlphaFoldDB" id="B1YBX8"/>
<accession>B1YBX8</accession>
<dbReference type="OrthoDB" id="28209at2157"/>
<dbReference type="EMBL" id="CP001014">
    <property type="protein sequence ID" value="ACB39362.1"/>
    <property type="molecule type" value="Genomic_DNA"/>
</dbReference>
<keyword evidence="2" id="KW-1185">Reference proteome</keyword>
<evidence type="ECO:0000313" key="2">
    <source>
        <dbReference type="Proteomes" id="UP000001694"/>
    </source>
</evidence>